<evidence type="ECO:0000313" key="9">
    <source>
        <dbReference type="EMBL" id="CCM64897.1"/>
    </source>
</evidence>
<dbReference type="Pfam" id="PF01850">
    <property type="entry name" value="PIN"/>
    <property type="match status" value="1"/>
</dbReference>
<proteinExistence type="inferred from homology"/>
<sequence>MVVSGILNAVRDPGTAEPYQTTIGDRLVLVSFITVAELRFGAIKAGWGEFRTRSLERSLAKFLVIKPDDLLLTACAELRWAAHQRGHALSQKVHDSDRWIAATALHLDLDLVSDDRVFREFPGLRLVQPGKS</sequence>
<keyword evidence="10" id="KW-1185">Reference proteome</keyword>
<keyword evidence="3" id="KW-0540">Nuclease</keyword>
<comment type="cofactor">
    <cofactor evidence="1">
        <name>Mg(2+)</name>
        <dbReference type="ChEBI" id="CHEBI:18420"/>
    </cofactor>
</comment>
<evidence type="ECO:0000313" key="10">
    <source>
        <dbReference type="Proteomes" id="UP000018291"/>
    </source>
</evidence>
<evidence type="ECO:0000259" key="8">
    <source>
        <dbReference type="Pfam" id="PF01850"/>
    </source>
</evidence>
<keyword evidence="5" id="KW-0378">Hydrolase</keyword>
<accession>R4Z6X4</accession>
<feature type="domain" description="PIN" evidence="8">
    <location>
        <begin position="6"/>
        <end position="122"/>
    </location>
</feature>
<dbReference type="GO" id="GO:0004518">
    <property type="term" value="F:nuclease activity"/>
    <property type="evidence" value="ECO:0007669"/>
    <property type="project" value="UniProtKB-KW"/>
</dbReference>
<comment type="similarity">
    <text evidence="7">Belongs to the PINc/VapC protein family.</text>
</comment>
<dbReference type="Gene3D" id="3.40.50.1010">
    <property type="entry name" value="5'-nuclease"/>
    <property type="match status" value="1"/>
</dbReference>
<dbReference type="EMBL" id="CANL01000045">
    <property type="protein sequence ID" value="CCM64897.1"/>
    <property type="molecule type" value="Genomic_DNA"/>
</dbReference>
<organism evidence="9 10">
    <name type="scientific">Candidatus Neomicrothrix parvicella RN1</name>
    <dbReference type="NCBI Taxonomy" id="1229780"/>
    <lineage>
        <taxon>Bacteria</taxon>
        <taxon>Bacillati</taxon>
        <taxon>Actinomycetota</taxon>
        <taxon>Acidimicrobiia</taxon>
        <taxon>Acidimicrobiales</taxon>
        <taxon>Microthrixaceae</taxon>
        <taxon>Candidatus Neomicrothrix</taxon>
    </lineage>
</organism>
<gene>
    <name evidence="9" type="ORF">BN381_50039</name>
</gene>
<dbReference type="PANTHER" id="PTHR33653:SF1">
    <property type="entry name" value="RIBONUCLEASE VAPC2"/>
    <property type="match status" value="1"/>
</dbReference>
<dbReference type="SUPFAM" id="SSF88723">
    <property type="entry name" value="PIN domain-like"/>
    <property type="match status" value="1"/>
</dbReference>
<dbReference type="AlphaFoldDB" id="R4Z6X4"/>
<dbReference type="InterPro" id="IPR029060">
    <property type="entry name" value="PIN-like_dom_sf"/>
</dbReference>
<evidence type="ECO:0000256" key="6">
    <source>
        <dbReference type="ARBA" id="ARBA00022842"/>
    </source>
</evidence>
<evidence type="ECO:0000256" key="3">
    <source>
        <dbReference type="ARBA" id="ARBA00022722"/>
    </source>
</evidence>
<keyword evidence="2" id="KW-1277">Toxin-antitoxin system</keyword>
<dbReference type="GO" id="GO:0046872">
    <property type="term" value="F:metal ion binding"/>
    <property type="evidence" value="ECO:0007669"/>
    <property type="project" value="UniProtKB-KW"/>
</dbReference>
<dbReference type="PANTHER" id="PTHR33653">
    <property type="entry name" value="RIBONUCLEASE VAPC2"/>
    <property type="match status" value="1"/>
</dbReference>
<evidence type="ECO:0000256" key="2">
    <source>
        <dbReference type="ARBA" id="ARBA00022649"/>
    </source>
</evidence>
<dbReference type="Proteomes" id="UP000018291">
    <property type="component" value="Unassembled WGS sequence"/>
</dbReference>
<comment type="caution">
    <text evidence="9">The sequence shown here is derived from an EMBL/GenBank/DDBJ whole genome shotgun (WGS) entry which is preliminary data.</text>
</comment>
<evidence type="ECO:0000256" key="7">
    <source>
        <dbReference type="ARBA" id="ARBA00038093"/>
    </source>
</evidence>
<evidence type="ECO:0000256" key="1">
    <source>
        <dbReference type="ARBA" id="ARBA00001946"/>
    </source>
</evidence>
<dbReference type="eggNOG" id="COG1487">
    <property type="taxonomic scope" value="Bacteria"/>
</dbReference>
<evidence type="ECO:0000256" key="4">
    <source>
        <dbReference type="ARBA" id="ARBA00022723"/>
    </source>
</evidence>
<dbReference type="GO" id="GO:0016787">
    <property type="term" value="F:hydrolase activity"/>
    <property type="evidence" value="ECO:0007669"/>
    <property type="project" value="UniProtKB-KW"/>
</dbReference>
<evidence type="ECO:0000256" key="5">
    <source>
        <dbReference type="ARBA" id="ARBA00022801"/>
    </source>
</evidence>
<reference evidence="9 10" key="1">
    <citation type="journal article" date="2013" name="ISME J.">
        <title>Metabolic model for the filamentous 'Candidatus Microthrix parvicella' based on genomic and metagenomic analyses.</title>
        <authorList>
            <person name="Jon McIlroy S."/>
            <person name="Kristiansen R."/>
            <person name="Albertsen M."/>
            <person name="Michael Karst S."/>
            <person name="Rossetti S."/>
            <person name="Lund Nielsen J."/>
            <person name="Tandoi V."/>
            <person name="James Seviour R."/>
            <person name="Nielsen P.H."/>
        </authorList>
    </citation>
    <scope>NUCLEOTIDE SEQUENCE [LARGE SCALE GENOMIC DNA]</scope>
    <source>
        <strain evidence="9 10">RN1</strain>
    </source>
</reference>
<dbReference type="InterPro" id="IPR050556">
    <property type="entry name" value="Type_II_TA_system_RNase"/>
</dbReference>
<name>R4Z6X4_9ACTN</name>
<keyword evidence="6" id="KW-0460">Magnesium</keyword>
<keyword evidence="4" id="KW-0479">Metal-binding</keyword>
<dbReference type="STRING" id="1229780.BN381_50039"/>
<dbReference type="HOGENOM" id="CLU_1862991_0_0_11"/>
<dbReference type="InterPro" id="IPR002716">
    <property type="entry name" value="PIN_dom"/>
</dbReference>
<protein>
    <recommendedName>
        <fullName evidence="8">PIN domain-containing protein</fullName>
    </recommendedName>
</protein>